<dbReference type="AlphaFoldDB" id="A0A165KDK7"/>
<proteinExistence type="predicted"/>
<organism evidence="1 2">
    <name type="scientific">Rossellomorea marisflavi</name>
    <dbReference type="NCBI Taxonomy" id="189381"/>
    <lineage>
        <taxon>Bacteria</taxon>
        <taxon>Bacillati</taxon>
        <taxon>Bacillota</taxon>
        <taxon>Bacilli</taxon>
        <taxon>Bacillales</taxon>
        <taxon>Bacillaceae</taxon>
        <taxon>Rossellomorea</taxon>
    </lineage>
</organism>
<dbReference type="SUPFAM" id="SSF55729">
    <property type="entry name" value="Acyl-CoA N-acyltransferases (Nat)"/>
    <property type="match status" value="1"/>
</dbReference>
<dbReference type="RefSeq" id="WP_053072143.1">
    <property type="nucleotide sequence ID" value="NZ_CAXQIX010000046.1"/>
</dbReference>
<gene>
    <name evidence="1" type="ORF">AV649_18560</name>
</gene>
<dbReference type="Proteomes" id="UP000076510">
    <property type="component" value="Unassembled WGS sequence"/>
</dbReference>
<keyword evidence="1" id="KW-0808">Transferase</keyword>
<evidence type="ECO:0000313" key="2">
    <source>
        <dbReference type="Proteomes" id="UP000076510"/>
    </source>
</evidence>
<dbReference type="EMBL" id="LQQY01000015">
    <property type="protein sequence ID" value="KZE48909.1"/>
    <property type="molecule type" value="Genomic_DNA"/>
</dbReference>
<evidence type="ECO:0000313" key="1">
    <source>
        <dbReference type="EMBL" id="KZE48909.1"/>
    </source>
</evidence>
<dbReference type="Gene3D" id="3.40.630.30">
    <property type="match status" value="1"/>
</dbReference>
<dbReference type="PANTHER" id="PTHR43415">
    <property type="entry name" value="SPERMIDINE N(1)-ACETYLTRANSFERASE"/>
    <property type="match status" value="1"/>
</dbReference>
<dbReference type="PROSITE" id="PS51186">
    <property type="entry name" value="GNAT"/>
    <property type="match status" value="1"/>
</dbReference>
<dbReference type="PANTHER" id="PTHR43415:SF3">
    <property type="entry name" value="GNAT-FAMILY ACETYLTRANSFERASE"/>
    <property type="match status" value="1"/>
</dbReference>
<dbReference type="Pfam" id="PF00583">
    <property type="entry name" value="Acetyltransf_1"/>
    <property type="match status" value="1"/>
</dbReference>
<dbReference type="CDD" id="cd04301">
    <property type="entry name" value="NAT_SF"/>
    <property type="match status" value="1"/>
</dbReference>
<accession>A0A165KDK7</accession>
<dbReference type="InterPro" id="IPR016181">
    <property type="entry name" value="Acyl_CoA_acyltransferase"/>
</dbReference>
<name>A0A165KDK7_9BACI</name>
<reference evidence="2" key="1">
    <citation type="submission" date="2016-01" db="EMBL/GenBank/DDBJ databases">
        <title>Whole genome sequencing of Bhargavaea cecembensis T14.</title>
        <authorList>
            <person name="Hong K.W."/>
        </authorList>
    </citation>
    <scope>NUCLEOTIDE SEQUENCE [LARGE SCALE GENOMIC DNA]</scope>
    <source>
        <strain evidence="2">M19</strain>
    </source>
</reference>
<protein>
    <submittedName>
        <fullName evidence="1">Acetyltransferase</fullName>
    </submittedName>
</protein>
<sequence length="166" mass="18980">MIIRQATESDAEAIIAIRRNTISEQEYFLTTDEEFSLDHAGQVKEMADRAEAGGMTFVAEAEGKVVAFLFFNRSRMKRMRHNGSFGIGILPDYRDRGLGSRMLQHLISWARDQEEIEKICLGVFATNERAIASYKKAGFVEEGREIRQYKFDDGRYVDNVLMGIQL</sequence>
<dbReference type="InterPro" id="IPR000182">
    <property type="entry name" value="GNAT_dom"/>
</dbReference>
<comment type="caution">
    <text evidence="1">The sequence shown here is derived from an EMBL/GenBank/DDBJ whole genome shotgun (WGS) entry which is preliminary data.</text>
</comment>
<dbReference type="GO" id="GO:0016747">
    <property type="term" value="F:acyltransferase activity, transferring groups other than amino-acyl groups"/>
    <property type="evidence" value="ECO:0007669"/>
    <property type="project" value="InterPro"/>
</dbReference>
<dbReference type="OrthoDB" id="9802340at2"/>